<gene>
    <name evidence="2" type="ORF">ETD83_36015</name>
</gene>
<evidence type="ECO:0008006" key="4">
    <source>
        <dbReference type="Google" id="ProtNLM"/>
    </source>
</evidence>
<reference evidence="2 3" key="1">
    <citation type="submission" date="2019-05" db="EMBL/GenBank/DDBJ databases">
        <title>Draft genome sequence of Actinomadura sp. 14C53.</title>
        <authorList>
            <person name="Saricaoglu S."/>
            <person name="Isik K."/>
        </authorList>
    </citation>
    <scope>NUCLEOTIDE SEQUENCE [LARGE SCALE GENOMIC DNA]</scope>
    <source>
        <strain evidence="2 3">14C53</strain>
    </source>
</reference>
<evidence type="ECO:0000256" key="1">
    <source>
        <dbReference type="SAM" id="SignalP"/>
    </source>
</evidence>
<evidence type="ECO:0000313" key="2">
    <source>
        <dbReference type="EMBL" id="TMQ90309.1"/>
    </source>
</evidence>
<dbReference type="RefSeq" id="WP_138649678.1">
    <property type="nucleotide sequence ID" value="NZ_VCKW01000304.1"/>
</dbReference>
<dbReference type="OrthoDB" id="3476385at2"/>
<keyword evidence="1" id="KW-0732">Signal</keyword>
<dbReference type="EMBL" id="VCKW01000304">
    <property type="protein sequence ID" value="TMQ90309.1"/>
    <property type="molecule type" value="Genomic_DNA"/>
</dbReference>
<accession>A0A5C4J1Q1</accession>
<feature type="signal peptide" evidence="1">
    <location>
        <begin position="1"/>
        <end position="25"/>
    </location>
</feature>
<sequence length="129" mass="13502">MMARSVKWTAAATALTIVAALTLSACGGSDLDGAYYDEDGRITIDGSSISYHTFGCESTGKSAVIINDKAKKTGELNDAGDQVIWSGGRGTEPITVSKSGDTIDIDGKQYAAMDEKEAMDGYKSMCGQN</sequence>
<keyword evidence="3" id="KW-1185">Reference proteome</keyword>
<evidence type="ECO:0000313" key="3">
    <source>
        <dbReference type="Proteomes" id="UP000309174"/>
    </source>
</evidence>
<proteinExistence type="predicted"/>
<dbReference type="Proteomes" id="UP000309174">
    <property type="component" value="Unassembled WGS sequence"/>
</dbReference>
<comment type="caution">
    <text evidence="2">The sequence shown here is derived from an EMBL/GenBank/DDBJ whole genome shotgun (WGS) entry which is preliminary data.</text>
</comment>
<dbReference type="PROSITE" id="PS51257">
    <property type="entry name" value="PROKAR_LIPOPROTEIN"/>
    <property type="match status" value="1"/>
</dbReference>
<organism evidence="2 3">
    <name type="scientific">Actinomadura soli</name>
    <dbReference type="NCBI Taxonomy" id="2508997"/>
    <lineage>
        <taxon>Bacteria</taxon>
        <taxon>Bacillati</taxon>
        <taxon>Actinomycetota</taxon>
        <taxon>Actinomycetes</taxon>
        <taxon>Streptosporangiales</taxon>
        <taxon>Thermomonosporaceae</taxon>
        <taxon>Actinomadura</taxon>
    </lineage>
</organism>
<protein>
    <recommendedName>
        <fullName evidence="4">Lipoprotein</fullName>
    </recommendedName>
</protein>
<dbReference type="AlphaFoldDB" id="A0A5C4J1Q1"/>
<feature type="chain" id="PRO_5038408182" description="Lipoprotein" evidence="1">
    <location>
        <begin position="26"/>
        <end position="129"/>
    </location>
</feature>
<name>A0A5C4J1Q1_9ACTN</name>